<sequence>MLLLDTSTMIFAASGMISIEKRILKDKDKIRLCAPSVAEFLQGTYSLPKGKNRQNEIKLYQDLFGDFPVLSFDYYAAQEFAKIHAEMKDKKIQPPGQIDIMISAIARLHNFKVITDNIKDFKRIPRLKSENWVK</sequence>
<dbReference type="CDD" id="cd09881">
    <property type="entry name" value="PIN_VapC4-5_FitB-like"/>
    <property type="match status" value="1"/>
</dbReference>
<dbReference type="RefSeq" id="WP_130613134.1">
    <property type="nucleotide sequence ID" value="NZ_AP019369.1"/>
</dbReference>
<dbReference type="PANTHER" id="PTHR33653">
    <property type="entry name" value="RIBONUCLEASE VAPC2"/>
    <property type="match status" value="1"/>
</dbReference>
<comment type="similarity">
    <text evidence="7">Belongs to the PINc/VapC protein family.</text>
</comment>
<dbReference type="Proteomes" id="UP000291236">
    <property type="component" value="Plasmid 79K"/>
</dbReference>
<dbReference type="EMBL" id="AP019369">
    <property type="protein sequence ID" value="BBH54674.1"/>
    <property type="molecule type" value="Genomic_DNA"/>
</dbReference>
<proteinExistence type="inferred from homology"/>
<keyword evidence="4" id="KW-0479">Metal-binding</keyword>
<evidence type="ECO:0000256" key="7">
    <source>
        <dbReference type="ARBA" id="ARBA00038093"/>
    </source>
</evidence>
<dbReference type="GO" id="GO:0016787">
    <property type="term" value="F:hydrolase activity"/>
    <property type="evidence" value="ECO:0007669"/>
    <property type="project" value="UniProtKB-KW"/>
</dbReference>
<evidence type="ECO:0000313" key="10">
    <source>
        <dbReference type="Proteomes" id="UP000291236"/>
    </source>
</evidence>
<accession>A0A4P2VR11</accession>
<evidence type="ECO:0000256" key="6">
    <source>
        <dbReference type="ARBA" id="ARBA00022842"/>
    </source>
</evidence>
<gene>
    <name evidence="9" type="ORF">JCM31447_31480</name>
</gene>
<evidence type="ECO:0000256" key="4">
    <source>
        <dbReference type="ARBA" id="ARBA00022723"/>
    </source>
</evidence>
<comment type="cofactor">
    <cofactor evidence="1">
        <name>Mg(2+)</name>
        <dbReference type="ChEBI" id="CHEBI:18420"/>
    </cofactor>
</comment>
<keyword evidence="6" id="KW-0460">Magnesium</keyword>
<organism evidence="9 10">
    <name type="scientific">Fluviispira sanaruensis</name>
    <dbReference type="NCBI Taxonomy" id="2493639"/>
    <lineage>
        <taxon>Bacteria</taxon>
        <taxon>Pseudomonadati</taxon>
        <taxon>Bdellovibrionota</taxon>
        <taxon>Oligoflexia</taxon>
        <taxon>Silvanigrellales</taxon>
        <taxon>Silvanigrellaceae</taxon>
        <taxon>Fluviispira</taxon>
    </lineage>
</organism>
<dbReference type="AlphaFoldDB" id="A0A4P2VR11"/>
<keyword evidence="3" id="KW-0540">Nuclease</keyword>
<protein>
    <recommendedName>
        <fullName evidence="8">PIN domain-containing protein</fullName>
    </recommendedName>
</protein>
<feature type="domain" description="PIN" evidence="8">
    <location>
        <begin position="3"/>
        <end position="126"/>
    </location>
</feature>
<dbReference type="PANTHER" id="PTHR33653:SF1">
    <property type="entry name" value="RIBONUCLEASE VAPC2"/>
    <property type="match status" value="1"/>
</dbReference>
<evidence type="ECO:0000256" key="2">
    <source>
        <dbReference type="ARBA" id="ARBA00022649"/>
    </source>
</evidence>
<dbReference type="InterPro" id="IPR050556">
    <property type="entry name" value="Type_II_TA_system_RNase"/>
</dbReference>
<evidence type="ECO:0000256" key="3">
    <source>
        <dbReference type="ARBA" id="ARBA00022722"/>
    </source>
</evidence>
<evidence type="ECO:0000313" key="9">
    <source>
        <dbReference type="EMBL" id="BBH54674.1"/>
    </source>
</evidence>
<dbReference type="GO" id="GO:0046872">
    <property type="term" value="F:metal ion binding"/>
    <property type="evidence" value="ECO:0007669"/>
    <property type="project" value="UniProtKB-KW"/>
</dbReference>
<dbReference type="InterPro" id="IPR002716">
    <property type="entry name" value="PIN_dom"/>
</dbReference>
<geneLocation type="plasmid" evidence="9 10">
    <name>79K</name>
</geneLocation>
<name>A0A4P2VR11_FLUSA</name>
<reference evidence="9 10" key="1">
    <citation type="submission" date="2018-12" db="EMBL/GenBank/DDBJ databases">
        <title>Rubrispira sanarue gen. nov., sp., nov., a member of the order Silvanigrellales, isolated from a brackish lake in Hamamatsu Japan.</title>
        <authorList>
            <person name="Maejima Y."/>
            <person name="Iino T."/>
            <person name="Muraguchi Y."/>
            <person name="Fukuda K."/>
            <person name="Nojiri H."/>
            <person name="Ohkuma M."/>
            <person name="Moriuchi R."/>
            <person name="Dohra H."/>
            <person name="Kimbara K."/>
            <person name="Shintani M."/>
        </authorList>
    </citation>
    <scope>NUCLEOTIDE SEQUENCE [LARGE SCALE GENOMIC DNA]</scope>
    <source>
        <strain evidence="9 10">RF1110005</strain>
        <plasmid evidence="9 10">79K</plasmid>
    </source>
</reference>
<dbReference type="Gene3D" id="3.40.50.1010">
    <property type="entry name" value="5'-nuclease"/>
    <property type="match status" value="1"/>
</dbReference>
<dbReference type="KEGG" id="sbf:JCM31447_31480"/>
<evidence type="ECO:0000259" key="8">
    <source>
        <dbReference type="Pfam" id="PF01850"/>
    </source>
</evidence>
<keyword evidence="2" id="KW-1277">Toxin-antitoxin system</keyword>
<dbReference type="Pfam" id="PF01850">
    <property type="entry name" value="PIN"/>
    <property type="match status" value="1"/>
</dbReference>
<dbReference type="InterPro" id="IPR029060">
    <property type="entry name" value="PIN-like_dom_sf"/>
</dbReference>
<dbReference type="OrthoDB" id="9796690at2"/>
<keyword evidence="5" id="KW-0378">Hydrolase</keyword>
<dbReference type="SUPFAM" id="SSF88723">
    <property type="entry name" value="PIN domain-like"/>
    <property type="match status" value="1"/>
</dbReference>
<dbReference type="GO" id="GO:0004518">
    <property type="term" value="F:nuclease activity"/>
    <property type="evidence" value="ECO:0007669"/>
    <property type="project" value="UniProtKB-KW"/>
</dbReference>
<keyword evidence="10" id="KW-1185">Reference proteome</keyword>
<evidence type="ECO:0000256" key="5">
    <source>
        <dbReference type="ARBA" id="ARBA00022801"/>
    </source>
</evidence>
<evidence type="ECO:0000256" key="1">
    <source>
        <dbReference type="ARBA" id="ARBA00001946"/>
    </source>
</evidence>
<keyword evidence="9" id="KW-0614">Plasmid</keyword>